<reference evidence="1" key="2">
    <citation type="submission" date="2025-09" db="UniProtKB">
        <authorList>
            <consortium name="Ensembl"/>
        </authorList>
    </citation>
    <scope>IDENTIFICATION</scope>
</reference>
<dbReference type="Proteomes" id="UP000261380">
    <property type="component" value="Unplaced"/>
</dbReference>
<keyword evidence="2" id="KW-1185">Reference proteome</keyword>
<dbReference type="Ensembl" id="ENSXCOT00000001606.1">
    <property type="protein sequence ID" value="ENSXCOP00000001581.1"/>
    <property type="gene ID" value="ENSXCOG00000001284.1"/>
</dbReference>
<name>A0A3B5KVE1_9TELE</name>
<reference evidence="1" key="1">
    <citation type="submission" date="2025-08" db="UniProtKB">
        <authorList>
            <consortium name="Ensembl"/>
        </authorList>
    </citation>
    <scope>IDENTIFICATION</scope>
</reference>
<dbReference type="AlphaFoldDB" id="A0A3B5KVE1"/>
<evidence type="ECO:0000313" key="2">
    <source>
        <dbReference type="Proteomes" id="UP000261380"/>
    </source>
</evidence>
<proteinExistence type="predicted"/>
<sequence length="167" mass="19525">KWTRISELHLKAFPQTSQETGRSPSPPGTRPEPLLLFLTLQEYSFSRVWVVMWTLRWLLLLKHFPQVAQEYGRSPVWLRVWRSSVVLWLKQRPHVVHWYDFSPVWILIPCPSFLPDAASRLHGRRSGLVLTHCGQFPHNQTSLGSYPPPVSPPVHLHHERRRLPAPL</sequence>
<protein>
    <submittedName>
        <fullName evidence="1">Uncharacterized protein</fullName>
    </submittedName>
</protein>
<organism evidence="1 2">
    <name type="scientific">Xiphophorus couchianus</name>
    <name type="common">Monterrey platyfish</name>
    <dbReference type="NCBI Taxonomy" id="32473"/>
    <lineage>
        <taxon>Eukaryota</taxon>
        <taxon>Metazoa</taxon>
        <taxon>Chordata</taxon>
        <taxon>Craniata</taxon>
        <taxon>Vertebrata</taxon>
        <taxon>Euteleostomi</taxon>
        <taxon>Actinopterygii</taxon>
        <taxon>Neopterygii</taxon>
        <taxon>Teleostei</taxon>
        <taxon>Neoteleostei</taxon>
        <taxon>Acanthomorphata</taxon>
        <taxon>Ovalentaria</taxon>
        <taxon>Atherinomorphae</taxon>
        <taxon>Cyprinodontiformes</taxon>
        <taxon>Poeciliidae</taxon>
        <taxon>Poeciliinae</taxon>
        <taxon>Xiphophorus</taxon>
    </lineage>
</organism>
<evidence type="ECO:0000313" key="1">
    <source>
        <dbReference type="Ensembl" id="ENSXCOP00000001581.1"/>
    </source>
</evidence>
<dbReference type="GeneTree" id="ENSGT01030000236756"/>
<accession>A0A3B5KVE1</accession>